<evidence type="ECO:0000313" key="3">
    <source>
        <dbReference type="Proteomes" id="UP000801492"/>
    </source>
</evidence>
<dbReference type="InterPro" id="IPR036691">
    <property type="entry name" value="Endo/exonu/phosph_ase_sf"/>
</dbReference>
<proteinExistence type="predicted"/>
<reference evidence="2" key="1">
    <citation type="submission" date="2019-08" db="EMBL/GenBank/DDBJ databases">
        <title>The genome of the North American firefly Photinus pyralis.</title>
        <authorList>
            <consortium name="Photinus pyralis genome working group"/>
            <person name="Fallon T.R."/>
            <person name="Sander Lower S.E."/>
            <person name="Weng J.-K."/>
        </authorList>
    </citation>
    <scope>NUCLEOTIDE SEQUENCE</scope>
    <source>
        <strain evidence="2">TRF0915ILg1</strain>
        <tissue evidence="2">Whole body</tissue>
    </source>
</reference>
<gene>
    <name evidence="2" type="ORF">ILUMI_26743</name>
</gene>
<keyword evidence="3" id="KW-1185">Reference proteome</keyword>
<dbReference type="InterPro" id="IPR005135">
    <property type="entry name" value="Endo/exonuclease/phosphatase"/>
</dbReference>
<dbReference type="EMBL" id="VTPC01091166">
    <property type="protein sequence ID" value="KAF2879426.1"/>
    <property type="molecule type" value="Genomic_DNA"/>
</dbReference>
<dbReference type="AlphaFoldDB" id="A0A8K0C691"/>
<comment type="caution">
    <text evidence="2">The sequence shown here is derived from an EMBL/GenBank/DDBJ whole genome shotgun (WGS) entry which is preliminary data.</text>
</comment>
<evidence type="ECO:0000259" key="1">
    <source>
        <dbReference type="Pfam" id="PF14529"/>
    </source>
</evidence>
<accession>A0A8K0C691</accession>
<dbReference type="OrthoDB" id="6783203at2759"/>
<name>A0A8K0C691_IGNLU</name>
<dbReference type="Pfam" id="PF14529">
    <property type="entry name" value="Exo_endo_phos_2"/>
    <property type="match status" value="1"/>
</dbReference>
<dbReference type="SUPFAM" id="SSF56219">
    <property type="entry name" value="DNase I-like"/>
    <property type="match status" value="1"/>
</dbReference>
<protein>
    <recommendedName>
        <fullName evidence="1">Endonuclease/exonuclease/phosphatase domain-containing protein</fullName>
    </recommendedName>
</protein>
<sequence>MDRDGRRKNTHVYQSPNQSLEDFSRQLYELGSNIRKVSKTCVIGGDFNVEIGERTNRRKNEREDIFQDWTTALSIINEANSPTFYRGESGSTIDATLASARMANKIKNWKVRDDIENLSDHYYIMYIIEDRKVKKQDNQRGRLKGWKIKDTLMGDFDKNLAYGKHK</sequence>
<dbReference type="GO" id="GO:0003824">
    <property type="term" value="F:catalytic activity"/>
    <property type="evidence" value="ECO:0007669"/>
    <property type="project" value="InterPro"/>
</dbReference>
<feature type="domain" description="Endonuclease/exonuclease/phosphatase" evidence="1">
    <location>
        <begin position="11"/>
        <end position="125"/>
    </location>
</feature>
<dbReference type="Proteomes" id="UP000801492">
    <property type="component" value="Unassembled WGS sequence"/>
</dbReference>
<evidence type="ECO:0000313" key="2">
    <source>
        <dbReference type="EMBL" id="KAF2879426.1"/>
    </source>
</evidence>
<organism evidence="2 3">
    <name type="scientific">Ignelater luminosus</name>
    <name type="common">Cucubano</name>
    <name type="synonym">Pyrophorus luminosus</name>
    <dbReference type="NCBI Taxonomy" id="2038154"/>
    <lineage>
        <taxon>Eukaryota</taxon>
        <taxon>Metazoa</taxon>
        <taxon>Ecdysozoa</taxon>
        <taxon>Arthropoda</taxon>
        <taxon>Hexapoda</taxon>
        <taxon>Insecta</taxon>
        <taxon>Pterygota</taxon>
        <taxon>Neoptera</taxon>
        <taxon>Endopterygota</taxon>
        <taxon>Coleoptera</taxon>
        <taxon>Polyphaga</taxon>
        <taxon>Elateriformia</taxon>
        <taxon>Elateroidea</taxon>
        <taxon>Elateridae</taxon>
        <taxon>Agrypninae</taxon>
        <taxon>Pyrophorini</taxon>
        <taxon>Ignelater</taxon>
    </lineage>
</organism>
<dbReference type="Gene3D" id="3.60.10.10">
    <property type="entry name" value="Endonuclease/exonuclease/phosphatase"/>
    <property type="match status" value="1"/>
</dbReference>